<protein>
    <recommendedName>
        <fullName evidence="4">Malectin domain-containing protein</fullName>
    </recommendedName>
</protein>
<feature type="compositionally biased region" description="Low complexity" evidence="1">
    <location>
        <begin position="228"/>
        <end position="241"/>
    </location>
</feature>
<dbReference type="Gene3D" id="2.60.120.430">
    <property type="entry name" value="Galactose-binding lectin"/>
    <property type="match status" value="1"/>
</dbReference>
<dbReference type="Pfam" id="PF11721">
    <property type="entry name" value="Malectin"/>
    <property type="match status" value="1"/>
</dbReference>
<dbReference type="RefSeq" id="XP_005644398.1">
    <property type="nucleotide sequence ID" value="XM_005644341.1"/>
</dbReference>
<dbReference type="KEGG" id="csl:COCSUDRAFT_44273"/>
<dbReference type="AlphaFoldDB" id="I0YN85"/>
<dbReference type="OrthoDB" id="10013439at2759"/>
<dbReference type="EMBL" id="AGSI01000017">
    <property type="protein sequence ID" value="EIE19854.1"/>
    <property type="molecule type" value="Genomic_DNA"/>
</dbReference>
<gene>
    <name evidence="5" type="ORF">COCSUDRAFT_44273</name>
</gene>
<evidence type="ECO:0000259" key="4">
    <source>
        <dbReference type="Pfam" id="PF11721"/>
    </source>
</evidence>
<keyword evidence="6" id="KW-1185">Reference proteome</keyword>
<reference evidence="5 6" key="1">
    <citation type="journal article" date="2012" name="Genome Biol.">
        <title>The genome of the polar eukaryotic microalga coccomyxa subellipsoidea reveals traits of cold adaptation.</title>
        <authorList>
            <person name="Blanc G."/>
            <person name="Agarkova I."/>
            <person name="Grimwood J."/>
            <person name="Kuo A."/>
            <person name="Brueggeman A."/>
            <person name="Dunigan D."/>
            <person name="Gurnon J."/>
            <person name="Ladunga I."/>
            <person name="Lindquist E."/>
            <person name="Lucas S."/>
            <person name="Pangilinan J."/>
            <person name="Proschold T."/>
            <person name="Salamov A."/>
            <person name="Schmutz J."/>
            <person name="Weeks D."/>
            <person name="Yamada T."/>
            <person name="Claverie J.M."/>
            <person name="Grigoriev I."/>
            <person name="Van Etten J."/>
            <person name="Lomsadze A."/>
            <person name="Borodovsky M."/>
        </authorList>
    </citation>
    <scope>NUCLEOTIDE SEQUENCE [LARGE SCALE GENOMIC DNA]</scope>
    <source>
        <strain evidence="5 6">C-169</strain>
    </source>
</reference>
<keyword evidence="2" id="KW-0812">Transmembrane</keyword>
<feature type="region of interest" description="Disordered" evidence="1">
    <location>
        <begin position="202"/>
        <end position="256"/>
    </location>
</feature>
<dbReference type="InterPro" id="IPR021720">
    <property type="entry name" value="Malectin_dom"/>
</dbReference>
<feature type="compositionally biased region" description="Pro residues" evidence="1">
    <location>
        <begin position="242"/>
        <end position="255"/>
    </location>
</feature>
<proteinExistence type="predicted"/>
<sequence>MRSGRSCVLGFLLAVSSQILLCTGAAPVELYIDAGNTDPSNFTDTLGHTWLPDQRYTGGGTEGFQDPITGAADGTGAIYQTNRLGGGFEYEFGPTEGLAAGHNYTVTLLFCELYFDSPGQRLFSVTANRNKSLLTNLDIYYAAGAYPCATSWCGKDVPLWETFQIAADAAGALSLQFTATVNNAVLAGIHISSGAAMGASPPPAKPALPPAMASGAPALGDPRPAEPPGSAAFSPQPAAAPGGPPPAVGPPPSHAAPPQGQLAGIVLGMFFGLLMILLIVTAVLALLSLRYLRKKFGAKPGGAVQIDAQA</sequence>
<feature type="transmembrane region" description="Helical" evidence="2">
    <location>
        <begin position="262"/>
        <end position="289"/>
    </location>
</feature>
<evidence type="ECO:0000313" key="6">
    <source>
        <dbReference type="Proteomes" id="UP000007264"/>
    </source>
</evidence>
<name>I0YN85_COCSC</name>
<evidence type="ECO:0000256" key="1">
    <source>
        <dbReference type="SAM" id="MobiDB-lite"/>
    </source>
</evidence>
<keyword evidence="2" id="KW-0472">Membrane</keyword>
<evidence type="ECO:0000313" key="5">
    <source>
        <dbReference type="EMBL" id="EIE19854.1"/>
    </source>
</evidence>
<feature type="signal peptide" evidence="3">
    <location>
        <begin position="1"/>
        <end position="25"/>
    </location>
</feature>
<feature type="domain" description="Malectin" evidence="4">
    <location>
        <begin position="30"/>
        <end position="145"/>
    </location>
</feature>
<comment type="caution">
    <text evidence="5">The sequence shown here is derived from an EMBL/GenBank/DDBJ whole genome shotgun (WGS) entry which is preliminary data.</text>
</comment>
<organism evidence="5 6">
    <name type="scientific">Coccomyxa subellipsoidea (strain C-169)</name>
    <name type="common">Green microalga</name>
    <dbReference type="NCBI Taxonomy" id="574566"/>
    <lineage>
        <taxon>Eukaryota</taxon>
        <taxon>Viridiplantae</taxon>
        <taxon>Chlorophyta</taxon>
        <taxon>core chlorophytes</taxon>
        <taxon>Trebouxiophyceae</taxon>
        <taxon>Trebouxiophyceae incertae sedis</taxon>
        <taxon>Coccomyxaceae</taxon>
        <taxon>Coccomyxa</taxon>
        <taxon>Coccomyxa subellipsoidea</taxon>
    </lineage>
</organism>
<accession>I0YN85</accession>
<evidence type="ECO:0000256" key="3">
    <source>
        <dbReference type="SAM" id="SignalP"/>
    </source>
</evidence>
<dbReference type="Proteomes" id="UP000007264">
    <property type="component" value="Unassembled WGS sequence"/>
</dbReference>
<dbReference type="GeneID" id="17037828"/>
<feature type="chain" id="PRO_5003637127" description="Malectin domain-containing protein" evidence="3">
    <location>
        <begin position="26"/>
        <end position="310"/>
    </location>
</feature>
<evidence type="ECO:0000256" key="2">
    <source>
        <dbReference type="SAM" id="Phobius"/>
    </source>
</evidence>
<keyword evidence="3" id="KW-0732">Signal</keyword>
<keyword evidence="2" id="KW-1133">Transmembrane helix</keyword>